<feature type="non-terminal residue" evidence="1">
    <location>
        <position position="1"/>
    </location>
</feature>
<evidence type="ECO:0000313" key="2">
    <source>
        <dbReference type="Proteomes" id="UP000266673"/>
    </source>
</evidence>
<keyword evidence="2" id="KW-1185">Reference proteome</keyword>
<gene>
    <name evidence="1" type="ORF">C2G38_2096182</name>
</gene>
<sequence>IEKYFNYCEIELLDEREEFNMAPMTKIIQSIGKANCNPTLKEMKYNVPTEYSKIQKNVYRYEIHETGEKKRIIRQLKIRTIKDYLSVDQTQLALTFPNYQLI</sequence>
<proteinExistence type="predicted"/>
<evidence type="ECO:0000313" key="1">
    <source>
        <dbReference type="EMBL" id="RIB14333.1"/>
    </source>
</evidence>
<dbReference type="EMBL" id="QKWP01000842">
    <property type="protein sequence ID" value="RIB14333.1"/>
    <property type="molecule type" value="Genomic_DNA"/>
</dbReference>
<dbReference type="AlphaFoldDB" id="A0A397V329"/>
<reference evidence="1 2" key="1">
    <citation type="submission" date="2018-06" db="EMBL/GenBank/DDBJ databases">
        <title>Comparative genomics reveals the genomic features of Rhizophagus irregularis, R. cerebriforme, R. diaphanum and Gigaspora rosea, and their symbiotic lifestyle signature.</title>
        <authorList>
            <person name="Morin E."/>
            <person name="San Clemente H."/>
            <person name="Chen E.C.H."/>
            <person name="De La Providencia I."/>
            <person name="Hainaut M."/>
            <person name="Kuo A."/>
            <person name="Kohler A."/>
            <person name="Murat C."/>
            <person name="Tang N."/>
            <person name="Roy S."/>
            <person name="Loubradou J."/>
            <person name="Henrissat B."/>
            <person name="Grigoriev I.V."/>
            <person name="Corradi N."/>
            <person name="Roux C."/>
            <person name="Martin F.M."/>
        </authorList>
    </citation>
    <scope>NUCLEOTIDE SEQUENCE [LARGE SCALE GENOMIC DNA]</scope>
    <source>
        <strain evidence="1 2">DAOM 194757</strain>
    </source>
</reference>
<accession>A0A397V329</accession>
<organism evidence="1 2">
    <name type="scientific">Gigaspora rosea</name>
    <dbReference type="NCBI Taxonomy" id="44941"/>
    <lineage>
        <taxon>Eukaryota</taxon>
        <taxon>Fungi</taxon>
        <taxon>Fungi incertae sedis</taxon>
        <taxon>Mucoromycota</taxon>
        <taxon>Glomeromycotina</taxon>
        <taxon>Glomeromycetes</taxon>
        <taxon>Diversisporales</taxon>
        <taxon>Gigasporaceae</taxon>
        <taxon>Gigaspora</taxon>
    </lineage>
</organism>
<comment type="caution">
    <text evidence="1">The sequence shown here is derived from an EMBL/GenBank/DDBJ whole genome shotgun (WGS) entry which is preliminary data.</text>
</comment>
<dbReference type="Proteomes" id="UP000266673">
    <property type="component" value="Unassembled WGS sequence"/>
</dbReference>
<protein>
    <submittedName>
        <fullName evidence="1">Uncharacterized protein</fullName>
    </submittedName>
</protein>
<name>A0A397V329_9GLOM</name>